<accession>W7DFA4</accession>
<evidence type="ECO:0000259" key="1">
    <source>
        <dbReference type="Pfam" id="PF13684"/>
    </source>
</evidence>
<dbReference type="Proteomes" id="UP000019241">
    <property type="component" value="Unassembled WGS sequence"/>
</dbReference>
<gene>
    <name evidence="2" type="ORF">MCOL2_17422</name>
</gene>
<evidence type="ECO:0000313" key="2">
    <source>
        <dbReference type="EMBL" id="EUJ48018.1"/>
    </source>
</evidence>
<keyword evidence="2" id="KW-0808">Transferase</keyword>
<organism evidence="2 3">
    <name type="scientific">Listeria fleischmannii FSL S10-1203</name>
    <dbReference type="NCBI Taxonomy" id="1265822"/>
    <lineage>
        <taxon>Bacteria</taxon>
        <taxon>Bacillati</taxon>
        <taxon>Bacillota</taxon>
        <taxon>Bacilli</taxon>
        <taxon>Bacillales</taxon>
        <taxon>Listeriaceae</taxon>
        <taxon>Listeria</taxon>
    </lineage>
</organism>
<comment type="caution">
    <text evidence="2">The sequence shown here is derived from an EMBL/GenBank/DDBJ whole genome shotgun (WGS) entry which is preliminary data.</text>
</comment>
<dbReference type="InterPro" id="IPR033470">
    <property type="entry name" value="FakA-like_C"/>
</dbReference>
<feature type="domain" description="Fatty acid kinase subunit A-like C-terminal" evidence="1">
    <location>
        <begin position="3"/>
        <end position="35"/>
    </location>
</feature>
<dbReference type="GO" id="GO:0016301">
    <property type="term" value="F:kinase activity"/>
    <property type="evidence" value="ECO:0007669"/>
    <property type="project" value="UniProtKB-KW"/>
</dbReference>
<name>W7DFA4_9LIST</name>
<protein>
    <submittedName>
        <fullName evidence="2">Dihydroxyacetone kinase family protein</fullName>
    </submittedName>
</protein>
<dbReference type="Pfam" id="PF13684">
    <property type="entry name" value="FakA-like_C"/>
    <property type="match status" value="1"/>
</dbReference>
<proteinExistence type="predicted"/>
<dbReference type="EMBL" id="AODM01000061">
    <property type="protein sequence ID" value="EUJ48018.1"/>
    <property type="molecule type" value="Genomic_DNA"/>
</dbReference>
<dbReference type="AlphaFoldDB" id="W7DFA4"/>
<evidence type="ECO:0000313" key="3">
    <source>
        <dbReference type="Proteomes" id="UP000019241"/>
    </source>
</evidence>
<reference evidence="2 3" key="1">
    <citation type="submission" date="2012-12" db="EMBL/GenBank/DDBJ databases">
        <title>Novel taxa of Listeriaceae from agricultural environments in the United States.</title>
        <authorList>
            <person name="den Bakker H.C."/>
            <person name="Allred A."/>
            <person name="Warchocki S."/>
            <person name="Wright E.M."/>
            <person name="Burrell A."/>
            <person name="Nightingale K.K."/>
            <person name="Kephart D."/>
            <person name="Wiedmann M."/>
        </authorList>
    </citation>
    <scope>NUCLEOTIDE SEQUENCE [LARGE SCALE GENOMIC DNA]</scope>
    <source>
        <strain evidence="2 3">FSL S10-1203</strain>
    </source>
</reference>
<sequence>MLKKIESRITNDFSDVEFEIHEGGQPVYPYIFSVE</sequence>
<keyword evidence="2" id="KW-0418">Kinase</keyword>